<dbReference type="InterPro" id="IPR004604">
    <property type="entry name" value="DNA_recomb/repair_RecN"/>
</dbReference>
<dbReference type="AlphaFoldDB" id="A0A933IAG1"/>
<accession>A0A933IAG1</accession>
<evidence type="ECO:0000256" key="5">
    <source>
        <dbReference type="ARBA" id="ARBA00022763"/>
    </source>
</evidence>
<dbReference type="GO" id="GO:0043590">
    <property type="term" value="C:bacterial nucleoid"/>
    <property type="evidence" value="ECO:0007669"/>
    <property type="project" value="TreeGrafter"/>
</dbReference>
<evidence type="ECO:0000313" key="13">
    <source>
        <dbReference type="Proteomes" id="UP000736328"/>
    </source>
</evidence>
<dbReference type="SMART" id="SM00382">
    <property type="entry name" value="AAA"/>
    <property type="match status" value="1"/>
</dbReference>
<dbReference type="PANTHER" id="PTHR11059">
    <property type="entry name" value="DNA REPAIR PROTEIN RECN"/>
    <property type="match status" value="1"/>
</dbReference>
<proteinExistence type="inferred from homology"/>
<feature type="coiled-coil region" evidence="10">
    <location>
        <begin position="339"/>
        <end position="370"/>
    </location>
</feature>
<keyword evidence="10" id="KW-0175">Coiled coil</keyword>
<dbReference type="SUPFAM" id="SSF52540">
    <property type="entry name" value="P-loop containing nucleoside triphosphate hydrolases"/>
    <property type="match status" value="1"/>
</dbReference>
<name>A0A933IAG1_UNCT6</name>
<organism evidence="12 13">
    <name type="scientific">candidate division TA06 bacterium</name>
    <dbReference type="NCBI Taxonomy" id="2250710"/>
    <lineage>
        <taxon>Bacteria</taxon>
        <taxon>Bacteria division TA06</taxon>
    </lineage>
</organism>
<dbReference type="Gene3D" id="3.40.50.300">
    <property type="entry name" value="P-loop containing nucleotide triphosphate hydrolases"/>
    <property type="match status" value="2"/>
</dbReference>
<feature type="domain" description="AAA+ ATPase" evidence="11">
    <location>
        <begin position="21"/>
        <end position="524"/>
    </location>
</feature>
<evidence type="ECO:0000259" key="11">
    <source>
        <dbReference type="SMART" id="SM00382"/>
    </source>
</evidence>
<evidence type="ECO:0000256" key="9">
    <source>
        <dbReference type="PIRNR" id="PIRNR003128"/>
    </source>
</evidence>
<evidence type="ECO:0000256" key="1">
    <source>
        <dbReference type="ARBA" id="ARBA00003618"/>
    </source>
</evidence>
<dbReference type="PANTHER" id="PTHR11059:SF0">
    <property type="entry name" value="DNA REPAIR PROTEIN RECN"/>
    <property type="match status" value="1"/>
</dbReference>
<evidence type="ECO:0000256" key="4">
    <source>
        <dbReference type="ARBA" id="ARBA00022741"/>
    </source>
</evidence>
<comment type="similarity">
    <text evidence="2 9">Belongs to the RecN family.</text>
</comment>
<evidence type="ECO:0000256" key="7">
    <source>
        <dbReference type="ARBA" id="ARBA00023204"/>
    </source>
</evidence>
<dbReference type="FunFam" id="3.40.50.300:FF:000356">
    <property type="entry name" value="DNA repair protein RecN"/>
    <property type="match status" value="1"/>
</dbReference>
<dbReference type="GO" id="GO:0006281">
    <property type="term" value="P:DNA repair"/>
    <property type="evidence" value="ECO:0007669"/>
    <property type="project" value="UniProtKB-KW"/>
</dbReference>
<evidence type="ECO:0000256" key="3">
    <source>
        <dbReference type="ARBA" id="ARBA00021315"/>
    </source>
</evidence>
<keyword evidence="4" id="KW-0547">Nucleotide-binding</keyword>
<dbReference type="NCBIfam" id="NF008121">
    <property type="entry name" value="PRK10869.1"/>
    <property type="match status" value="1"/>
</dbReference>
<dbReference type="EMBL" id="JACQXR010000138">
    <property type="protein sequence ID" value="MBI4727567.1"/>
    <property type="molecule type" value="Genomic_DNA"/>
</dbReference>
<keyword evidence="6" id="KW-0067">ATP-binding</keyword>
<keyword evidence="7 9" id="KW-0234">DNA repair</keyword>
<dbReference type="Proteomes" id="UP000736328">
    <property type="component" value="Unassembled WGS sequence"/>
</dbReference>
<evidence type="ECO:0000256" key="2">
    <source>
        <dbReference type="ARBA" id="ARBA00009441"/>
    </source>
</evidence>
<evidence type="ECO:0000256" key="10">
    <source>
        <dbReference type="SAM" id="Coils"/>
    </source>
</evidence>
<comment type="caution">
    <text evidence="12">The sequence shown here is derived from an EMBL/GenBank/DDBJ whole genome shotgun (WGS) entry which is preliminary data.</text>
</comment>
<dbReference type="InterPro" id="IPR003593">
    <property type="entry name" value="AAA+_ATPase"/>
</dbReference>
<comment type="function">
    <text evidence="1 9">May be involved in recombinational repair of damaged DNA.</text>
</comment>
<dbReference type="PIRSF" id="PIRSF003128">
    <property type="entry name" value="RecN"/>
    <property type="match status" value="1"/>
</dbReference>
<keyword evidence="5 9" id="KW-0227">DNA damage</keyword>
<gene>
    <name evidence="12" type="primary">recN</name>
    <name evidence="12" type="ORF">HY768_10200</name>
</gene>
<dbReference type="InterPro" id="IPR027417">
    <property type="entry name" value="P-loop_NTPase"/>
</dbReference>
<sequence>MLTKLTVKDYALIESLEVDFTPGLNILTGETGAGKSILIGALGLALGERADSDSVRGGAKAATVEAEFNVQACRQAAEVLRELEVETETAPLILRREVNAAGKSRAFANDSPVNLNGLKRLGDALLDMHGQHQHQSLLYEERHLDYLDAFGHLEPVREQVSQLFSEYHKIKKQLNDLVHQEQLTREKIDLYQFQLKEIEAAGLQAGQEEELEKEKFILENTEKLFASANQAYELLYEGEGSIIERLGTLENLFSDLSAIDERQNESREAARSALAQLEETARALRQYRDRLQFDPERLEVIRDRLDLIKTLKKKYGQKRGTIEAVLEHAQSIKLELDGVEHGEEIIAKLKAEMENERMELEKYALALSSKRTEAAKKLSKEVIGQLKDLGMDKAVFKVQSLQTEDALGLAEVKGKRVMTEAWGIDQVSFLISPNPGEDLKALARIASGGEISRVMLAIKTILAEADAVPVLVFDEIDAGIGGRVAEAVGRKLKEIGRKRQVLCITHLPQIAALGDSHYVVSKQENKGRTITNVEQLDQKQRVDELARMLGGSRVTETVVKHAREMIGEKN</sequence>
<dbReference type="InterPro" id="IPR003395">
    <property type="entry name" value="RecF/RecN/SMC_N"/>
</dbReference>
<evidence type="ECO:0000256" key="8">
    <source>
        <dbReference type="ARBA" id="ARBA00033408"/>
    </source>
</evidence>
<evidence type="ECO:0000313" key="12">
    <source>
        <dbReference type="EMBL" id="MBI4727567.1"/>
    </source>
</evidence>
<evidence type="ECO:0000256" key="6">
    <source>
        <dbReference type="ARBA" id="ARBA00022840"/>
    </source>
</evidence>
<dbReference type="NCBIfam" id="TIGR00634">
    <property type="entry name" value="recN"/>
    <property type="match status" value="1"/>
</dbReference>
<dbReference type="GO" id="GO:0005524">
    <property type="term" value="F:ATP binding"/>
    <property type="evidence" value="ECO:0007669"/>
    <property type="project" value="UniProtKB-KW"/>
</dbReference>
<protein>
    <recommendedName>
        <fullName evidence="3 9">DNA repair protein RecN</fullName>
    </recommendedName>
    <alternativeName>
        <fullName evidence="8 9">Recombination protein N</fullName>
    </alternativeName>
</protein>
<dbReference type="CDD" id="cd03241">
    <property type="entry name" value="ABC_RecN"/>
    <property type="match status" value="2"/>
</dbReference>
<dbReference type="Pfam" id="PF02463">
    <property type="entry name" value="SMC_N"/>
    <property type="match status" value="1"/>
</dbReference>
<dbReference type="GO" id="GO:0009432">
    <property type="term" value="P:SOS response"/>
    <property type="evidence" value="ECO:0007669"/>
    <property type="project" value="TreeGrafter"/>
</dbReference>
<dbReference type="GO" id="GO:0006310">
    <property type="term" value="P:DNA recombination"/>
    <property type="evidence" value="ECO:0007669"/>
    <property type="project" value="InterPro"/>
</dbReference>
<reference evidence="12" key="1">
    <citation type="submission" date="2020-07" db="EMBL/GenBank/DDBJ databases">
        <title>Huge and variable diversity of episymbiotic CPR bacteria and DPANN archaea in groundwater ecosystems.</title>
        <authorList>
            <person name="He C.Y."/>
            <person name="Keren R."/>
            <person name="Whittaker M."/>
            <person name="Farag I.F."/>
            <person name="Doudna J."/>
            <person name="Cate J.H.D."/>
            <person name="Banfield J.F."/>
        </authorList>
    </citation>
    <scope>NUCLEOTIDE SEQUENCE</scope>
    <source>
        <strain evidence="12">NC_groundwater_1520_Pr4_B-0.1um_53_5</strain>
    </source>
</reference>
<dbReference type="FunFam" id="3.40.50.300:FF:000319">
    <property type="entry name" value="DNA repair protein RecN"/>
    <property type="match status" value="1"/>
</dbReference>
<feature type="coiled-coil region" evidence="10">
    <location>
        <begin position="260"/>
        <end position="294"/>
    </location>
</feature>